<dbReference type="AlphaFoldDB" id="A0A1D7QLB5"/>
<evidence type="ECO:0008006" key="3">
    <source>
        <dbReference type="Google" id="ProtNLM"/>
    </source>
</evidence>
<reference evidence="1 2" key="1">
    <citation type="submission" date="2016-08" db="EMBL/GenBank/DDBJ databases">
        <authorList>
            <person name="Seilhamer J.J."/>
        </authorList>
    </citation>
    <scope>NUCLEOTIDE SEQUENCE [LARGE SCALE GENOMIC DNA]</scope>
    <source>
        <strain evidence="1 2">DX4</strain>
    </source>
</reference>
<evidence type="ECO:0000313" key="2">
    <source>
        <dbReference type="Proteomes" id="UP000094313"/>
    </source>
</evidence>
<dbReference type="EMBL" id="CP017141">
    <property type="protein sequence ID" value="AOM79409.1"/>
    <property type="molecule type" value="Genomic_DNA"/>
</dbReference>
<name>A0A1D7QLB5_9SPHI</name>
<dbReference type="OrthoDB" id="788866at2"/>
<accession>A0A1D7QLB5</accession>
<organism evidence="1 2">
    <name type="scientific">Pedobacter steynii</name>
    <dbReference type="NCBI Taxonomy" id="430522"/>
    <lineage>
        <taxon>Bacteria</taxon>
        <taxon>Pseudomonadati</taxon>
        <taxon>Bacteroidota</taxon>
        <taxon>Sphingobacteriia</taxon>
        <taxon>Sphingobacteriales</taxon>
        <taxon>Sphingobacteriaceae</taxon>
        <taxon>Pedobacter</taxon>
    </lineage>
</organism>
<sequence>MKKLLFIPVVLMVVSACRESNGNKVASKLQPKVKKIETVERNDSSEIEKSGRSFYDWYFKHHFQYIDIIKGKNEKCLLDTASYFRNLRKLNTISEKFITHEKNRLQACFSFIATRYYSAYESADAYEYDEYCPELYYMYWINSQEEPNRFSIKNLKLISESKARLEVYLNYGEKDEPLSRIQLEKENGLWKIVKIDFLNKEQQKTATETTSGRWQNAMVTLNIGENSLAFEYHGQCVYFYPVRKISDTEFEMIWARDMDCKFDNGTSQSFGLSKEKEVPEIGRPFARFTLKNNILNADFYYKTWVRRYTEQVQDDVFTEAYFRKNENE</sequence>
<protein>
    <recommendedName>
        <fullName evidence="3">DUF3828 domain-containing protein</fullName>
    </recommendedName>
</protein>
<keyword evidence="2" id="KW-1185">Reference proteome</keyword>
<proteinExistence type="predicted"/>
<gene>
    <name evidence="1" type="ORF">BFS30_20925</name>
</gene>
<dbReference type="PROSITE" id="PS51257">
    <property type="entry name" value="PROKAR_LIPOPROTEIN"/>
    <property type="match status" value="1"/>
</dbReference>
<dbReference type="Proteomes" id="UP000094313">
    <property type="component" value="Chromosome"/>
</dbReference>
<dbReference type="RefSeq" id="WP_069381071.1">
    <property type="nucleotide sequence ID" value="NZ_CP017141.1"/>
</dbReference>
<dbReference type="KEGG" id="psty:BFS30_20925"/>
<evidence type="ECO:0000313" key="1">
    <source>
        <dbReference type="EMBL" id="AOM79409.1"/>
    </source>
</evidence>